<keyword evidence="2" id="KW-0413">Isomerase</keyword>
<dbReference type="PANTHER" id="PTHR47260:SF1">
    <property type="entry name" value="UPF0644 PROTEIN PB2B4.06"/>
    <property type="match status" value="1"/>
</dbReference>
<dbReference type="SUPFAM" id="SSF54637">
    <property type="entry name" value="Thioesterase/thiol ester dehydrase-isomerase"/>
    <property type="match status" value="1"/>
</dbReference>
<dbReference type="OrthoDB" id="506431at2759"/>
<dbReference type="EMBL" id="KV427698">
    <property type="protein sequence ID" value="KZT00070.1"/>
    <property type="molecule type" value="Genomic_DNA"/>
</dbReference>
<dbReference type="CDD" id="cd03443">
    <property type="entry name" value="PaaI_thioesterase"/>
    <property type="match status" value="1"/>
</dbReference>
<dbReference type="AlphaFoldDB" id="A0A165B1T3"/>
<keyword evidence="3" id="KW-1185">Reference proteome</keyword>
<organism evidence="2 3">
    <name type="scientific">Laetiporus sulphureus 93-53</name>
    <dbReference type="NCBI Taxonomy" id="1314785"/>
    <lineage>
        <taxon>Eukaryota</taxon>
        <taxon>Fungi</taxon>
        <taxon>Dikarya</taxon>
        <taxon>Basidiomycota</taxon>
        <taxon>Agaricomycotina</taxon>
        <taxon>Agaricomycetes</taxon>
        <taxon>Polyporales</taxon>
        <taxon>Laetiporus</taxon>
    </lineage>
</organism>
<dbReference type="GeneID" id="63823745"/>
<protein>
    <submittedName>
        <fullName evidence="2">Thioesterase/thiol ester dehydrase-isomerase</fullName>
    </submittedName>
</protein>
<name>A0A165B1T3_9APHY</name>
<dbReference type="FunCoup" id="A0A165B1T3">
    <property type="interactions" value="13"/>
</dbReference>
<dbReference type="GO" id="GO:0016853">
    <property type="term" value="F:isomerase activity"/>
    <property type="evidence" value="ECO:0007669"/>
    <property type="project" value="UniProtKB-KW"/>
</dbReference>
<proteinExistence type="predicted"/>
<evidence type="ECO:0000313" key="2">
    <source>
        <dbReference type="EMBL" id="KZT00070.1"/>
    </source>
</evidence>
<dbReference type="Proteomes" id="UP000076871">
    <property type="component" value="Unassembled WGS sequence"/>
</dbReference>
<evidence type="ECO:0000259" key="1">
    <source>
        <dbReference type="Pfam" id="PF03061"/>
    </source>
</evidence>
<dbReference type="InterPro" id="IPR029069">
    <property type="entry name" value="HotDog_dom_sf"/>
</dbReference>
<gene>
    <name evidence="2" type="ORF">LAESUDRAFT_709322</name>
</gene>
<accession>A0A165B1T3</accession>
<dbReference type="PANTHER" id="PTHR47260">
    <property type="entry name" value="UPF0644 PROTEIN PB2B4.06"/>
    <property type="match status" value="1"/>
</dbReference>
<dbReference type="InterPro" id="IPR052061">
    <property type="entry name" value="PTE-AB_protein"/>
</dbReference>
<evidence type="ECO:0000313" key="3">
    <source>
        <dbReference type="Proteomes" id="UP000076871"/>
    </source>
</evidence>
<dbReference type="Pfam" id="PF03061">
    <property type="entry name" value="4HBT"/>
    <property type="match status" value="1"/>
</dbReference>
<feature type="domain" description="Thioesterase" evidence="1">
    <location>
        <begin position="185"/>
        <end position="254"/>
    </location>
</feature>
<sequence>MFRRLALTSAARRNANIDISLRLSRRTAQRFASTSTGSSSSSSWSSSTIFRYIRTFSTYSSIAALAYSVGSLYPPSVAAFISPRPAPPPLHPEDPNHIAYVASLEDDLQNLPVLADHRTQENSDEWYETRPYLRIPLERRVHSLTGGALHGPGKLAIPPLVRAKKDNSEALVFVHVGRSLCGHEGIVHGGLLATLLDESLGRQALLNLPDKVGVTAYLRLNYRAPTRADQFLVLRTRLVEAKGRKSNVAGVIEDMEGTPLVEAEALFIQPKYAKVLDTRRLREMLGEPDDSPVPITEGTVAPAPVPVPGGAPAVVVPA</sequence>
<dbReference type="Gene3D" id="3.10.129.10">
    <property type="entry name" value="Hotdog Thioesterase"/>
    <property type="match status" value="1"/>
</dbReference>
<dbReference type="InParanoid" id="A0A165B1T3"/>
<reference evidence="2 3" key="1">
    <citation type="journal article" date="2016" name="Mol. Biol. Evol.">
        <title>Comparative Genomics of Early-Diverging Mushroom-Forming Fungi Provides Insights into the Origins of Lignocellulose Decay Capabilities.</title>
        <authorList>
            <person name="Nagy L.G."/>
            <person name="Riley R."/>
            <person name="Tritt A."/>
            <person name="Adam C."/>
            <person name="Daum C."/>
            <person name="Floudas D."/>
            <person name="Sun H."/>
            <person name="Yadav J.S."/>
            <person name="Pangilinan J."/>
            <person name="Larsson K.H."/>
            <person name="Matsuura K."/>
            <person name="Barry K."/>
            <person name="Labutti K."/>
            <person name="Kuo R."/>
            <person name="Ohm R.A."/>
            <person name="Bhattacharya S.S."/>
            <person name="Shirouzu T."/>
            <person name="Yoshinaga Y."/>
            <person name="Martin F.M."/>
            <person name="Grigoriev I.V."/>
            <person name="Hibbett D.S."/>
        </authorList>
    </citation>
    <scope>NUCLEOTIDE SEQUENCE [LARGE SCALE GENOMIC DNA]</scope>
    <source>
        <strain evidence="2 3">93-53</strain>
    </source>
</reference>
<dbReference type="InterPro" id="IPR006683">
    <property type="entry name" value="Thioestr_dom"/>
</dbReference>
<dbReference type="STRING" id="1314785.A0A165B1T3"/>
<dbReference type="RefSeq" id="XP_040757810.1">
    <property type="nucleotide sequence ID" value="XM_040906716.1"/>
</dbReference>